<protein>
    <submittedName>
        <fullName evidence="1">Uncharacterized protein</fullName>
    </submittedName>
</protein>
<name>A0ACC0IFC3_9ERIC</name>
<accession>A0ACC0IFC3</accession>
<gene>
    <name evidence="1" type="ORF">LOK49_LG03G02694</name>
</gene>
<dbReference type="EMBL" id="CM045763">
    <property type="protein sequence ID" value="KAI8022416.1"/>
    <property type="molecule type" value="Genomic_DNA"/>
</dbReference>
<sequence>MLLGGSSFSVSPVVAVSSSSPLAYSSLFYIHVFFLSSAGFQSRLSSLLLLLHIVFSLSWVPAQVEGRFCYLEMGKLRNVDCQVFLKQNGRIYKLEMSSGGA</sequence>
<comment type="caution">
    <text evidence="1">The sequence shown here is derived from an EMBL/GenBank/DDBJ whole genome shotgun (WGS) entry which is preliminary data.</text>
</comment>
<keyword evidence="2" id="KW-1185">Reference proteome</keyword>
<organism evidence="1 2">
    <name type="scientific">Camellia lanceoleosa</name>
    <dbReference type="NCBI Taxonomy" id="1840588"/>
    <lineage>
        <taxon>Eukaryota</taxon>
        <taxon>Viridiplantae</taxon>
        <taxon>Streptophyta</taxon>
        <taxon>Embryophyta</taxon>
        <taxon>Tracheophyta</taxon>
        <taxon>Spermatophyta</taxon>
        <taxon>Magnoliopsida</taxon>
        <taxon>eudicotyledons</taxon>
        <taxon>Gunneridae</taxon>
        <taxon>Pentapetalae</taxon>
        <taxon>asterids</taxon>
        <taxon>Ericales</taxon>
        <taxon>Theaceae</taxon>
        <taxon>Camellia</taxon>
    </lineage>
</organism>
<dbReference type="Proteomes" id="UP001060215">
    <property type="component" value="Chromosome 6"/>
</dbReference>
<evidence type="ECO:0000313" key="1">
    <source>
        <dbReference type="EMBL" id="KAI8022416.1"/>
    </source>
</evidence>
<proteinExistence type="predicted"/>
<evidence type="ECO:0000313" key="2">
    <source>
        <dbReference type="Proteomes" id="UP001060215"/>
    </source>
</evidence>
<reference evidence="1 2" key="1">
    <citation type="journal article" date="2022" name="Plant J.">
        <title>Chromosome-level genome of Camellia lanceoleosa provides a valuable resource for understanding genome evolution and self-incompatibility.</title>
        <authorList>
            <person name="Gong W."/>
            <person name="Xiao S."/>
            <person name="Wang L."/>
            <person name="Liao Z."/>
            <person name="Chang Y."/>
            <person name="Mo W."/>
            <person name="Hu G."/>
            <person name="Li W."/>
            <person name="Zhao G."/>
            <person name="Zhu H."/>
            <person name="Hu X."/>
            <person name="Ji K."/>
            <person name="Xiang X."/>
            <person name="Song Q."/>
            <person name="Yuan D."/>
            <person name="Jin S."/>
            <person name="Zhang L."/>
        </authorList>
    </citation>
    <scope>NUCLEOTIDE SEQUENCE [LARGE SCALE GENOMIC DNA]</scope>
    <source>
        <strain evidence="1">SQ_2022a</strain>
    </source>
</reference>